<gene>
    <name evidence="15" type="ORF">SI8410_12016460</name>
</gene>
<comment type="subcellular location">
    <subcellularLocation>
        <location evidence="1">Cell membrane</location>
        <topology evidence="1">Multi-pass membrane protein</topology>
    </subcellularLocation>
</comment>
<dbReference type="PROSITE" id="PS50929">
    <property type="entry name" value="ABC_TM1F"/>
    <property type="match status" value="2"/>
</dbReference>
<evidence type="ECO:0000256" key="4">
    <source>
        <dbReference type="ARBA" id="ARBA00022692"/>
    </source>
</evidence>
<dbReference type="FunFam" id="1.20.1560.10:FF:000044">
    <property type="entry name" value="ABC transporter B family member 9"/>
    <property type="match status" value="1"/>
</dbReference>
<evidence type="ECO:0000256" key="5">
    <source>
        <dbReference type="ARBA" id="ARBA00022737"/>
    </source>
</evidence>
<keyword evidence="6" id="KW-0547">Nucleotide-binding</keyword>
<evidence type="ECO:0000256" key="7">
    <source>
        <dbReference type="ARBA" id="ARBA00022840"/>
    </source>
</evidence>
<feature type="domain" description="ABC transporter" evidence="13">
    <location>
        <begin position="1054"/>
        <end position="1291"/>
    </location>
</feature>
<feature type="domain" description="ABC transporter" evidence="13">
    <location>
        <begin position="396"/>
        <end position="632"/>
    </location>
</feature>
<evidence type="ECO:0000259" key="14">
    <source>
        <dbReference type="PROSITE" id="PS50929"/>
    </source>
</evidence>
<dbReference type="GO" id="GO:0005524">
    <property type="term" value="F:ATP binding"/>
    <property type="evidence" value="ECO:0007669"/>
    <property type="project" value="UniProtKB-KW"/>
</dbReference>
<dbReference type="Pfam" id="PF00664">
    <property type="entry name" value="ABC_membrane"/>
    <property type="match status" value="2"/>
</dbReference>
<evidence type="ECO:0000256" key="6">
    <source>
        <dbReference type="ARBA" id="ARBA00022741"/>
    </source>
</evidence>
<dbReference type="InterPro" id="IPR003439">
    <property type="entry name" value="ABC_transporter-like_ATP-bd"/>
</dbReference>
<feature type="domain" description="ABC transmembrane type-1" evidence="14">
    <location>
        <begin position="74"/>
        <end position="361"/>
    </location>
</feature>
<reference evidence="15" key="1">
    <citation type="submission" date="2020-02" db="EMBL/GenBank/DDBJ databases">
        <authorList>
            <person name="Scholz U."/>
            <person name="Mascher M."/>
            <person name="Fiebig A."/>
        </authorList>
    </citation>
    <scope>NUCLEOTIDE SEQUENCE</scope>
</reference>
<organism evidence="15 16">
    <name type="scientific">Spirodela intermedia</name>
    <name type="common">Intermediate duckweed</name>
    <dbReference type="NCBI Taxonomy" id="51605"/>
    <lineage>
        <taxon>Eukaryota</taxon>
        <taxon>Viridiplantae</taxon>
        <taxon>Streptophyta</taxon>
        <taxon>Embryophyta</taxon>
        <taxon>Tracheophyta</taxon>
        <taxon>Spermatophyta</taxon>
        <taxon>Magnoliopsida</taxon>
        <taxon>Liliopsida</taxon>
        <taxon>Araceae</taxon>
        <taxon>Lemnoideae</taxon>
        <taxon>Spirodela</taxon>
    </lineage>
</organism>
<dbReference type="InterPro" id="IPR039421">
    <property type="entry name" value="Type_1_exporter"/>
</dbReference>
<sequence length="1298" mass="139185">MGGHEDGELGGKVVNEDGGFTEKHVGPTRSSLENAAPDGGCPGSDHRKEDEGTKVVSYRKLFSFADSTDIVLMVLGTIGAMANGVSMPLMTLLFGNLTDSFGESPDIKDVVDRVSKVALQFVYLAIGAGLASFLQVTCWMVTGERQAARIRNLYLKTILRQEIGFFDKETNTGEVVGRMSGDTVFIQDAMGEKVGKFIQLVSTFVGGFVIAFVQGWLLTLVMLSTIPPLVVAGAVMATVIVKMASRGQTAYAEASVIVEQTIGAIRTVASFTGEKLAVDKYSKSLNASYKASCQEGLAAGVGLGAVFSIMLFGYALGIWYGGKLILDKGYSGGDVISVIFAILTASFSLGQASPCISAFAAGKAAGFKMFETIERKPEIDAYDEGGRTLEDLRGDVELKDVHFSYPARPEEPIFTGFSLVIPSGTTTALVGQSGSGKSTVVSLIERFYDPQSGAVLIDGVDLRDLQLRWIRGKIGLVGQEPALFTASIRDNIAYGKDSATIEEIRAAAELANAAKFIDKMPQGLETMVGEHGTQLSGGQKQRVAIARAILKNPRILLLDEATSALDAESEHIVQEALDRVMRDRTTIIVAHRLSTVRNADNIAVVQRGRIVEQGSHEELLKDLEGAYSQLIRLQETAKQEPYAYQRSASSTEIRRQSSQIRRSISRGSSTGNTSAHSFSVPFVVAVGVGIYDDEAPGEGKPPAELDGELSSPAPEPPSVYRLAAMNKPEIPVLLLGVVSASVAGVIMPIFGLLLGSIIETFYKPAAELKKDTRFWALMFTVLGVVSLGAYPGRTYFFGVAGSRLIKRIRMRTFEKVVNMEVAWFDEPANSSGAIGARLSADAAMVRSLVGDALALVVQNLATLLAGLIIAFVANWQLSLIILALLPLIGLNGWVQMKFIKGFSADAQMMYEEASQVANDAVGSIRTVASFSAEEKVMELYKKKCEAPLKTGVRQGLVSGIGFGLSFFLLFCTYGTIFYAGAKFVEDGKTTFPDVFKVFFALAMAGIGLSQSSGLAPDSSKAKSASASVFAILDRKSKIDPSDPTGQTSEVKGNIEFRHVSFRYPTRPEVQIFQDLCLTILAGKTVALVGESGCGKSTAIALLQRFYDPDSGQILLDGEDIRSFQLRWLRRQMGLVGQEPVLFNDSIRANIAYGKDGDASEAEIVAAAEAANAHKFISGLQQGYETVVGERGIQLSGGQKQRVAIARAMVKDPRILLLDEATSALDAESERVVQDALDRVMVNRTTVIVAHRLSTIKGADLIAVVKNGAIVEKGRHGTLINIKDGAYASLVALHSKVVS</sequence>
<dbReference type="Gene3D" id="1.20.1560.10">
    <property type="entry name" value="ABC transporter type 1, transmembrane domain"/>
    <property type="match status" value="2"/>
</dbReference>
<dbReference type="GO" id="GO:0090374">
    <property type="term" value="P:oligopeptide export from mitochondrion"/>
    <property type="evidence" value="ECO:0007669"/>
    <property type="project" value="TreeGrafter"/>
</dbReference>
<protein>
    <submittedName>
        <fullName evidence="15">Uncharacterized protein</fullName>
    </submittedName>
</protein>
<evidence type="ECO:0000313" key="16">
    <source>
        <dbReference type="Proteomes" id="UP000663760"/>
    </source>
</evidence>
<keyword evidence="9 12" id="KW-0472">Membrane</keyword>
<dbReference type="PANTHER" id="PTHR43394:SF16">
    <property type="entry name" value="ABC TRANSPORTER B FAMILY MEMBER 4-LIKE ISOFORM X1"/>
    <property type="match status" value="1"/>
</dbReference>
<feature type="transmembrane region" description="Helical" evidence="12">
    <location>
        <begin position="223"/>
        <end position="241"/>
    </location>
</feature>
<evidence type="ECO:0000256" key="3">
    <source>
        <dbReference type="ARBA" id="ARBA00022448"/>
    </source>
</evidence>
<dbReference type="EMBL" id="LR746275">
    <property type="protein sequence ID" value="CAA7405782.1"/>
    <property type="molecule type" value="Genomic_DNA"/>
</dbReference>
<keyword evidence="8 12" id="KW-1133">Transmembrane helix</keyword>
<dbReference type="GO" id="GO:0015421">
    <property type="term" value="F:ABC-type oligopeptide transporter activity"/>
    <property type="evidence" value="ECO:0007669"/>
    <property type="project" value="TreeGrafter"/>
</dbReference>
<accession>A0A7I8L7Q0</accession>
<dbReference type="Proteomes" id="UP000663760">
    <property type="component" value="Chromosome 12"/>
</dbReference>
<feature type="transmembrane region" description="Helical" evidence="12">
    <location>
        <begin position="774"/>
        <end position="801"/>
    </location>
</feature>
<dbReference type="SUPFAM" id="SSF90123">
    <property type="entry name" value="ABC transporter transmembrane region"/>
    <property type="match status" value="2"/>
</dbReference>
<dbReference type="CDD" id="cd18577">
    <property type="entry name" value="ABC_6TM_Pgp_ABCB1_D1_like"/>
    <property type="match status" value="1"/>
</dbReference>
<feature type="domain" description="ABC transmembrane type-1" evidence="14">
    <location>
        <begin position="734"/>
        <end position="1020"/>
    </location>
</feature>
<feature type="transmembrane region" description="Helical" evidence="12">
    <location>
        <begin position="956"/>
        <end position="977"/>
    </location>
</feature>
<evidence type="ECO:0000256" key="1">
    <source>
        <dbReference type="ARBA" id="ARBA00004651"/>
    </source>
</evidence>
<keyword evidence="3" id="KW-0813">Transport</keyword>
<dbReference type="InterPro" id="IPR011527">
    <property type="entry name" value="ABC1_TM_dom"/>
</dbReference>
<evidence type="ECO:0000256" key="9">
    <source>
        <dbReference type="ARBA" id="ARBA00023136"/>
    </source>
</evidence>
<dbReference type="InterPro" id="IPR027417">
    <property type="entry name" value="P-loop_NTPase"/>
</dbReference>
<evidence type="ECO:0000259" key="13">
    <source>
        <dbReference type="PROSITE" id="PS50893"/>
    </source>
</evidence>
<dbReference type="Gene3D" id="3.40.50.300">
    <property type="entry name" value="P-loop containing nucleotide triphosphate hydrolases"/>
    <property type="match status" value="2"/>
</dbReference>
<feature type="transmembrane region" description="Helical" evidence="12">
    <location>
        <begin position="730"/>
        <end position="754"/>
    </location>
</feature>
<evidence type="ECO:0000256" key="10">
    <source>
        <dbReference type="ARBA" id="ARBA00023180"/>
    </source>
</evidence>
<dbReference type="GO" id="GO:0010329">
    <property type="term" value="F:auxin efflux transmembrane transporter activity"/>
    <property type="evidence" value="ECO:0007669"/>
    <property type="project" value="UniProtKB-ARBA"/>
</dbReference>
<dbReference type="PROSITE" id="PS00211">
    <property type="entry name" value="ABC_TRANSPORTER_1"/>
    <property type="match status" value="2"/>
</dbReference>
<keyword evidence="16" id="KW-1185">Reference proteome</keyword>
<keyword evidence="5" id="KW-0677">Repeat</keyword>
<dbReference type="CDD" id="cd18578">
    <property type="entry name" value="ABC_6TM_Pgp_ABCB1_D2_like"/>
    <property type="match status" value="1"/>
</dbReference>
<feature type="transmembrane region" description="Helical" evidence="12">
    <location>
        <begin position="879"/>
        <end position="899"/>
    </location>
</feature>
<feature type="transmembrane region" description="Helical" evidence="12">
    <location>
        <begin position="297"/>
        <end position="320"/>
    </location>
</feature>
<evidence type="ECO:0000256" key="8">
    <source>
        <dbReference type="ARBA" id="ARBA00022989"/>
    </source>
</evidence>
<dbReference type="OrthoDB" id="6500128at2759"/>
<evidence type="ECO:0000313" key="15">
    <source>
        <dbReference type="EMBL" id="CAA7405782.1"/>
    </source>
</evidence>
<feature type="transmembrane region" description="Helical" evidence="12">
    <location>
        <begin position="70"/>
        <end position="97"/>
    </location>
</feature>
<dbReference type="InterPro" id="IPR036640">
    <property type="entry name" value="ABC1_TM_sf"/>
</dbReference>
<feature type="compositionally biased region" description="Low complexity" evidence="11">
    <location>
        <begin position="656"/>
        <end position="674"/>
    </location>
</feature>
<feature type="transmembrane region" description="Helical" evidence="12">
    <location>
        <begin position="335"/>
        <end position="361"/>
    </location>
</feature>
<dbReference type="FunFam" id="1.20.1560.10:FF:000009">
    <property type="entry name" value="ABC transporter B family member 1"/>
    <property type="match status" value="1"/>
</dbReference>
<feature type="transmembrane region" description="Helical" evidence="12">
    <location>
        <begin position="117"/>
        <end position="141"/>
    </location>
</feature>
<dbReference type="Pfam" id="PF00005">
    <property type="entry name" value="ABC_tran"/>
    <property type="match status" value="2"/>
</dbReference>
<dbReference type="PANTHER" id="PTHR43394">
    <property type="entry name" value="ATP-DEPENDENT PERMEASE MDL1, MITOCHONDRIAL"/>
    <property type="match status" value="1"/>
</dbReference>
<keyword evidence="10" id="KW-0325">Glycoprotein</keyword>
<evidence type="ECO:0000256" key="12">
    <source>
        <dbReference type="SAM" id="Phobius"/>
    </source>
</evidence>
<feature type="transmembrane region" description="Helical" evidence="12">
    <location>
        <begin position="852"/>
        <end position="873"/>
    </location>
</feature>
<dbReference type="GO" id="GO:0016887">
    <property type="term" value="F:ATP hydrolysis activity"/>
    <property type="evidence" value="ECO:0007669"/>
    <property type="project" value="InterPro"/>
</dbReference>
<comment type="similarity">
    <text evidence="2">Belongs to the ABC transporter superfamily. ABCB family. Multidrug resistance exporter (TC 3.A.1.201) subfamily.</text>
</comment>
<dbReference type="SMART" id="SM00382">
    <property type="entry name" value="AAA"/>
    <property type="match status" value="2"/>
</dbReference>
<feature type="region of interest" description="Disordered" evidence="11">
    <location>
        <begin position="641"/>
        <end position="674"/>
    </location>
</feature>
<dbReference type="GO" id="GO:0010328">
    <property type="term" value="F:auxin influx transmembrane transporter activity"/>
    <property type="evidence" value="ECO:0007669"/>
    <property type="project" value="UniProtKB-ARBA"/>
</dbReference>
<dbReference type="SUPFAM" id="SSF52540">
    <property type="entry name" value="P-loop containing nucleoside triphosphate hydrolases"/>
    <property type="match status" value="2"/>
</dbReference>
<keyword evidence="7" id="KW-0067">ATP-binding</keyword>
<keyword evidence="4 12" id="KW-0812">Transmembrane</keyword>
<proteinExistence type="inferred from homology"/>
<evidence type="ECO:0000256" key="11">
    <source>
        <dbReference type="SAM" id="MobiDB-lite"/>
    </source>
</evidence>
<dbReference type="InterPro" id="IPR017871">
    <property type="entry name" value="ABC_transporter-like_CS"/>
</dbReference>
<feature type="transmembrane region" description="Helical" evidence="12">
    <location>
        <begin position="197"/>
        <end position="217"/>
    </location>
</feature>
<dbReference type="FunFam" id="3.40.50.300:FF:000066">
    <property type="entry name" value="ABC transporter B family member 1"/>
    <property type="match status" value="2"/>
</dbReference>
<dbReference type="InterPro" id="IPR003593">
    <property type="entry name" value="AAA+_ATPase"/>
</dbReference>
<evidence type="ECO:0000256" key="2">
    <source>
        <dbReference type="ARBA" id="ARBA00007577"/>
    </source>
</evidence>
<name>A0A7I8L7Q0_SPIIN</name>
<dbReference type="GO" id="GO:0005886">
    <property type="term" value="C:plasma membrane"/>
    <property type="evidence" value="ECO:0007669"/>
    <property type="project" value="UniProtKB-SubCell"/>
</dbReference>
<dbReference type="CDD" id="cd03249">
    <property type="entry name" value="ABC_MTABC3_MDL1_MDL2"/>
    <property type="match status" value="2"/>
</dbReference>
<dbReference type="PROSITE" id="PS50893">
    <property type="entry name" value="ABC_TRANSPORTER_2"/>
    <property type="match status" value="2"/>
</dbReference>
<feature type="region of interest" description="Disordered" evidence="11">
    <location>
        <begin position="1"/>
        <end position="49"/>
    </location>
</feature>
<dbReference type="GO" id="GO:0005743">
    <property type="term" value="C:mitochondrial inner membrane"/>
    <property type="evidence" value="ECO:0007669"/>
    <property type="project" value="TreeGrafter"/>
</dbReference>